<dbReference type="Pfam" id="PF13483">
    <property type="entry name" value="Lactamase_B_3"/>
    <property type="match status" value="1"/>
</dbReference>
<reference evidence="2" key="2">
    <citation type="submission" date="2020-02" db="EMBL/GenBank/DDBJ databases">
        <authorList>
            <person name="Littmann E."/>
            <person name="Sorbara M."/>
        </authorList>
    </citation>
    <scope>NUCLEOTIDE SEQUENCE</scope>
    <source>
        <strain evidence="2">MSK.17.11</strain>
        <strain evidence="1">MSK.17.38</strain>
    </source>
</reference>
<accession>A0A850HLA7</accession>
<dbReference type="InterPro" id="IPR036866">
    <property type="entry name" value="RibonucZ/Hydroxyglut_hydro"/>
</dbReference>
<dbReference type="Proteomes" id="UP000701680">
    <property type="component" value="Unassembled WGS sequence"/>
</dbReference>
<keyword evidence="3" id="KW-1185">Reference proteome</keyword>
<dbReference type="SUPFAM" id="SSF56281">
    <property type="entry name" value="Metallo-hydrolase/oxidoreductase"/>
    <property type="match status" value="1"/>
</dbReference>
<keyword evidence="2" id="KW-0378">Hydrolase</keyword>
<dbReference type="PANTHER" id="PTHR42967">
    <property type="entry name" value="METAL DEPENDENT HYDROLASE"/>
    <property type="match status" value="1"/>
</dbReference>
<dbReference type="OrthoDB" id="36975at2"/>
<proteinExistence type="predicted"/>
<comment type="caution">
    <text evidence="2">The sequence shown here is derived from an EMBL/GenBank/DDBJ whole genome shotgun (WGS) entry which is preliminary data.</text>
</comment>
<dbReference type="GO" id="GO:0016787">
    <property type="term" value="F:hydrolase activity"/>
    <property type="evidence" value="ECO:0007669"/>
    <property type="project" value="UniProtKB-KW"/>
</dbReference>
<dbReference type="PANTHER" id="PTHR42967:SF1">
    <property type="entry name" value="MBL FOLD METALLO-HYDROLASE"/>
    <property type="match status" value="1"/>
</dbReference>
<evidence type="ECO:0000313" key="1">
    <source>
        <dbReference type="EMBL" id="NSK15433.1"/>
    </source>
</evidence>
<reference evidence="3 4" key="1">
    <citation type="journal article" date="2020" name="Cell Host Microbe">
        <title>Functional and Genomic Variation between Human-Derived Isolates of Lachnospiraceae Reveals Inter- and Intra-Species Diversity.</title>
        <authorList>
            <person name="Sorbara M.T."/>
            <person name="Littmann E.R."/>
            <person name="Fontana E."/>
            <person name="Moody T.U."/>
            <person name="Kohout C.E."/>
            <person name="Gjonbalaj M."/>
            <person name="Eaton V."/>
            <person name="Seok R."/>
            <person name="Leiner I.M."/>
            <person name="Pamer E.G."/>
        </authorList>
    </citation>
    <scope>NUCLEOTIDE SEQUENCE [LARGE SCALE GENOMIC DNA]</scope>
    <source>
        <strain evidence="2 3">MSK.17.11</strain>
        <strain evidence="1 4">MSK.17.38</strain>
    </source>
</reference>
<evidence type="ECO:0000313" key="2">
    <source>
        <dbReference type="EMBL" id="NVH59164.1"/>
    </source>
</evidence>
<evidence type="ECO:0000313" key="3">
    <source>
        <dbReference type="Proteomes" id="UP000528555"/>
    </source>
</evidence>
<organism evidence="2 3">
    <name type="scientific">Dorea phocaeensis</name>
    <dbReference type="NCBI Taxonomy" id="2040291"/>
    <lineage>
        <taxon>Bacteria</taxon>
        <taxon>Bacillati</taxon>
        <taxon>Bacillota</taxon>
        <taxon>Clostridia</taxon>
        <taxon>Lachnospirales</taxon>
        <taxon>Lachnospiraceae</taxon>
        <taxon>Dorea</taxon>
    </lineage>
</organism>
<sequence length="242" mass="29002">MSGLTQKVQVTYLAHSGFAVEIGEKVLIFDYYEGDLSFISTKKQVYFFASHAHYDHFKRRIFQWADKCEHVRYILSDDIQAKGPKGQTLKVQARQKSKLDDLKIQTLRSTDQGVAFLVETEGIRLYHAGDLNWWHWEEEGEVYNERMRRNYQHEIRKVLEGRRIDIAFLPLDPRQQEQYSLGLDYYMRHTQTRYVFPMHMWEKYETCERFLKDPVSEDYREKVQRVIGPQQKFELKGETACR</sequence>
<name>A0A850HLA7_9FIRM</name>
<dbReference type="Gene3D" id="3.60.15.10">
    <property type="entry name" value="Ribonuclease Z/Hydroxyacylglutathione hydrolase-like"/>
    <property type="match status" value="1"/>
</dbReference>
<dbReference type="Proteomes" id="UP000528555">
    <property type="component" value="Unassembled WGS sequence"/>
</dbReference>
<evidence type="ECO:0000313" key="4">
    <source>
        <dbReference type="Proteomes" id="UP000701680"/>
    </source>
</evidence>
<dbReference type="EMBL" id="JAAIUO010000009">
    <property type="protein sequence ID" value="NSK15433.1"/>
    <property type="molecule type" value="Genomic_DNA"/>
</dbReference>
<gene>
    <name evidence="2" type="ORF">G5A66_11080</name>
    <name evidence="1" type="ORF">G5A75_11320</name>
</gene>
<dbReference type="EMBL" id="JAAITX010000009">
    <property type="protein sequence ID" value="NVH59164.1"/>
    <property type="molecule type" value="Genomic_DNA"/>
</dbReference>
<protein>
    <submittedName>
        <fullName evidence="2">MBL fold metallo-hydrolase</fullName>
    </submittedName>
</protein>
<dbReference type="AlphaFoldDB" id="A0A850HLA7"/>